<evidence type="ECO:0000256" key="23">
    <source>
        <dbReference type="PROSITE-ProRule" id="PRU10141"/>
    </source>
</evidence>
<dbReference type="GO" id="GO:0042742">
    <property type="term" value="P:defense response to bacterium"/>
    <property type="evidence" value="ECO:0007669"/>
    <property type="project" value="UniProtKB-ARBA"/>
</dbReference>
<dbReference type="InterPro" id="IPR011009">
    <property type="entry name" value="Kinase-like_dom_sf"/>
</dbReference>
<dbReference type="SUPFAM" id="SSF49899">
    <property type="entry name" value="Concanavalin A-like lectins/glucanases"/>
    <property type="match status" value="1"/>
</dbReference>
<dbReference type="Pfam" id="PF00139">
    <property type="entry name" value="Lectin_legB"/>
    <property type="match status" value="1"/>
</dbReference>
<dbReference type="SMART" id="SM00220">
    <property type="entry name" value="S_TKc"/>
    <property type="match status" value="1"/>
</dbReference>
<dbReference type="InterPro" id="IPR001220">
    <property type="entry name" value="Legume_lectin_dom"/>
</dbReference>
<evidence type="ECO:0000256" key="18">
    <source>
        <dbReference type="ARBA" id="ARBA00023136"/>
    </source>
</evidence>
<evidence type="ECO:0000256" key="14">
    <source>
        <dbReference type="ARBA" id="ARBA00022777"/>
    </source>
</evidence>
<evidence type="ECO:0000256" key="26">
    <source>
        <dbReference type="SAM" id="SignalP"/>
    </source>
</evidence>
<evidence type="ECO:0000256" key="22">
    <source>
        <dbReference type="ARBA" id="ARBA00048679"/>
    </source>
</evidence>
<comment type="caution">
    <text evidence="28">The sequence shown here is derived from an EMBL/GenBank/DDBJ whole genome shotgun (WGS) entry which is preliminary data.</text>
</comment>
<dbReference type="GO" id="GO:0030246">
    <property type="term" value="F:carbohydrate binding"/>
    <property type="evidence" value="ECO:0007669"/>
    <property type="project" value="UniProtKB-KW"/>
</dbReference>
<keyword evidence="9" id="KW-0808">Transferase</keyword>
<dbReference type="InterPro" id="IPR000719">
    <property type="entry name" value="Prot_kinase_dom"/>
</dbReference>
<keyword evidence="8" id="KW-0723">Serine/threonine-protein kinase</keyword>
<dbReference type="GO" id="GO:0005524">
    <property type="term" value="F:ATP binding"/>
    <property type="evidence" value="ECO:0007669"/>
    <property type="project" value="UniProtKB-UniRule"/>
</dbReference>
<dbReference type="GO" id="GO:0005886">
    <property type="term" value="C:plasma membrane"/>
    <property type="evidence" value="ECO:0007669"/>
    <property type="project" value="UniProtKB-SubCell"/>
</dbReference>
<keyword evidence="16 23" id="KW-0067">ATP-binding</keyword>
<protein>
    <recommendedName>
        <fullName evidence="6">non-specific serine/threonine protein kinase</fullName>
        <ecNumber evidence="6">2.7.11.1</ecNumber>
    </recommendedName>
</protein>
<name>A0ABD1MCD3_9FABA</name>
<sequence>MAKTKTLVIFPLHVLILSLATNPVKSQPQELLFNEFGVASENITLNGGAVIEHKGILRLTNDTPRVIGHAFYRTPIQFKTKNSSKVFSFSTAFAFAIVPQYPKLGGHGFAFTISRSTSLAGAYPSQYLGLLNPNDMGNFSNHLFAVEFDTVQDFEFGDINDNHVGINLNNMASNKSVEAAFYPNNGSTNKQSLNLKSGQVTQAWLDYDSFEKQLQVRLSTTSSKPTSPILSYKVDLSPILQDFMYVGFSSSTGLLASSHYILGWSFKINGEAKSLSLENLPSLNISSNKKTQKPLIIGLTLSLSVTIAALYYIVRKMKDREVIEAWERDIGPHRFPYKELNKATKGFKEKNLLGFGGFGRVYKGVLPKSHMEVAVKRISHESTQGMQEFVTEISTIGRLRHRNLVQLLGWCRKEKELMLVYEFMRNGSLDKYLFEEARAILTWEQRFRIIKGVASALVYLHEDWEQTVIHRDVKAGNVLLDGQMNGKLGDFGMAKLYQHGSNPTTTRVVGTMGYLAPELTRTGKPTPSSDVYAFGALMLEVACGRRPVEPKALPEELLLLDWVWDRCRLGAPLALLDPRLGGLFHQAQALLVLCLGLLCSAEAPEERPTMRQVLSYLEGDAPPQVVVVVDRKSARGGELSRSYSFWSSAGDDVSSLSRSGAR</sequence>
<keyword evidence="29" id="KW-1185">Reference proteome</keyword>
<comment type="similarity">
    <text evidence="4">In the N-terminal section; belongs to the leguminous lectin family.</text>
</comment>
<comment type="catalytic activity">
    <reaction evidence="21">
        <text>L-threonyl-[protein] + ATP = O-phospho-L-threonyl-[protein] + ADP + H(+)</text>
        <dbReference type="Rhea" id="RHEA:46608"/>
        <dbReference type="Rhea" id="RHEA-COMP:11060"/>
        <dbReference type="Rhea" id="RHEA-COMP:11605"/>
        <dbReference type="ChEBI" id="CHEBI:15378"/>
        <dbReference type="ChEBI" id="CHEBI:30013"/>
        <dbReference type="ChEBI" id="CHEBI:30616"/>
        <dbReference type="ChEBI" id="CHEBI:61977"/>
        <dbReference type="ChEBI" id="CHEBI:456216"/>
        <dbReference type="EC" id="2.7.11.1"/>
    </reaction>
</comment>
<dbReference type="SUPFAM" id="SSF56112">
    <property type="entry name" value="Protein kinase-like (PK-like)"/>
    <property type="match status" value="1"/>
</dbReference>
<evidence type="ECO:0000256" key="19">
    <source>
        <dbReference type="ARBA" id="ARBA00023170"/>
    </source>
</evidence>
<evidence type="ECO:0000256" key="3">
    <source>
        <dbReference type="ARBA" id="ARBA00007606"/>
    </source>
</evidence>
<dbReference type="PROSITE" id="PS00107">
    <property type="entry name" value="PROTEIN_KINASE_ATP"/>
    <property type="match status" value="1"/>
</dbReference>
<evidence type="ECO:0000256" key="16">
    <source>
        <dbReference type="ARBA" id="ARBA00022840"/>
    </source>
</evidence>
<evidence type="ECO:0000256" key="6">
    <source>
        <dbReference type="ARBA" id="ARBA00012513"/>
    </source>
</evidence>
<keyword evidence="12" id="KW-0430">Lectin</keyword>
<feature type="region of interest" description="Disordered" evidence="24">
    <location>
        <begin position="634"/>
        <end position="662"/>
    </location>
</feature>
<dbReference type="InterPro" id="IPR017441">
    <property type="entry name" value="Protein_kinase_ATP_BS"/>
</dbReference>
<keyword evidence="14" id="KW-0418">Kinase</keyword>
<evidence type="ECO:0000256" key="5">
    <source>
        <dbReference type="ARBA" id="ARBA00010217"/>
    </source>
</evidence>
<keyword evidence="15" id="KW-0611">Plant defense</keyword>
<feature type="binding site" evidence="23">
    <location>
        <position position="376"/>
    </location>
    <ligand>
        <name>ATP</name>
        <dbReference type="ChEBI" id="CHEBI:30616"/>
    </ligand>
</feature>
<keyword evidence="7" id="KW-1003">Cell membrane</keyword>
<dbReference type="AlphaFoldDB" id="A0ABD1MCD3"/>
<dbReference type="PROSITE" id="PS50011">
    <property type="entry name" value="PROTEIN_KINASE_DOM"/>
    <property type="match status" value="1"/>
</dbReference>
<evidence type="ECO:0000256" key="24">
    <source>
        <dbReference type="SAM" id="MobiDB-lite"/>
    </source>
</evidence>
<keyword evidence="20" id="KW-0325">Glycoprotein</keyword>
<reference evidence="28 29" key="1">
    <citation type="submission" date="2024-08" db="EMBL/GenBank/DDBJ databases">
        <title>Insights into the chromosomal genome structure of Flemingia macrophylla.</title>
        <authorList>
            <person name="Ding Y."/>
            <person name="Zhao Y."/>
            <person name="Bi W."/>
            <person name="Wu M."/>
            <person name="Zhao G."/>
            <person name="Gong Y."/>
            <person name="Li W."/>
            <person name="Zhang P."/>
        </authorList>
    </citation>
    <scope>NUCLEOTIDE SEQUENCE [LARGE SCALE GENOMIC DNA]</scope>
    <source>
        <strain evidence="28">DYQJB</strain>
        <tissue evidence="28">Leaf</tissue>
    </source>
</reference>
<dbReference type="PROSITE" id="PS00108">
    <property type="entry name" value="PROTEIN_KINASE_ST"/>
    <property type="match status" value="1"/>
</dbReference>
<dbReference type="Gene3D" id="1.10.510.10">
    <property type="entry name" value="Transferase(Phosphotransferase) domain 1"/>
    <property type="match status" value="1"/>
</dbReference>
<comment type="catalytic activity">
    <reaction evidence="22">
        <text>L-seryl-[protein] + ATP = O-phospho-L-seryl-[protein] + ADP + H(+)</text>
        <dbReference type="Rhea" id="RHEA:17989"/>
        <dbReference type="Rhea" id="RHEA-COMP:9863"/>
        <dbReference type="Rhea" id="RHEA-COMP:11604"/>
        <dbReference type="ChEBI" id="CHEBI:15378"/>
        <dbReference type="ChEBI" id="CHEBI:29999"/>
        <dbReference type="ChEBI" id="CHEBI:30616"/>
        <dbReference type="ChEBI" id="CHEBI:83421"/>
        <dbReference type="ChEBI" id="CHEBI:456216"/>
        <dbReference type="EC" id="2.7.11.1"/>
    </reaction>
</comment>
<evidence type="ECO:0000256" key="12">
    <source>
        <dbReference type="ARBA" id="ARBA00022734"/>
    </source>
</evidence>
<feature type="transmembrane region" description="Helical" evidence="25">
    <location>
        <begin position="295"/>
        <end position="314"/>
    </location>
</feature>
<dbReference type="InterPro" id="IPR008271">
    <property type="entry name" value="Ser/Thr_kinase_AS"/>
</dbReference>
<evidence type="ECO:0000256" key="17">
    <source>
        <dbReference type="ARBA" id="ARBA00022989"/>
    </source>
</evidence>
<comment type="similarity">
    <text evidence="3">Belongs to the leguminous lectin family.</text>
</comment>
<comment type="subcellular location">
    <subcellularLocation>
        <location evidence="1">Cell membrane</location>
    </subcellularLocation>
    <subcellularLocation>
        <location evidence="2">Membrane</location>
        <topology evidence="2">Single-pass type I membrane protein</topology>
    </subcellularLocation>
</comment>
<dbReference type="GO" id="GO:0002229">
    <property type="term" value="P:defense response to oomycetes"/>
    <property type="evidence" value="ECO:0007669"/>
    <property type="project" value="UniProtKB-ARBA"/>
</dbReference>
<dbReference type="Proteomes" id="UP001603857">
    <property type="component" value="Unassembled WGS sequence"/>
</dbReference>
<evidence type="ECO:0000256" key="25">
    <source>
        <dbReference type="SAM" id="Phobius"/>
    </source>
</evidence>
<keyword evidence="11 26" id="KW-0732">Signal</keyword>
<evidence type="ECO:0000256" key="4">
    <source>
        <dbReference type="ARBA" id="ARBA00008536"/>
    </source>
</evidence>
<evidence type="ECO:0000256" key="10">
    <source>
        <dbReference type="ARBA" id="ARBA00022692"/>
    </source>
</evidence>
<dbReference type="EMBL" id="JBGMDY010000005">
    <property type="protein sequence ID" value="KAL2333272.1"/>
    <property type="molecule type" value="Genomic_DNA"/>
</dbReference>
<organism evidence="28 29">
    <name type="scientific">Flemingia macrophylla</name>
    <dbReference type="NCBI Taxonomy" id="520843"/>
    <lineage>
        <taxon>Eukaryota</taxon>
        <taxon>Viridiplantae</taxon>
        <taxon>Streptophyta</taxon>
        <taxon>Embryophyta</taxon>
        <taxon>Tracheophyta</taxon>
        <taxon>Spermatophyta</taxon>
        <taxon>Magnoliopsida</taxon>
        <taxon>eudicotyledons</taxon>
        <taxon>Gunneridae</taxon>
        <taxon>Pentapetalae</taxon>
        <taxon>rosids</taxon>
        <taxon>fabids</taxon>
        <taxon>Fabales</taxon>
        <taxon>Fabaceae</taxon>
        <taxon>Papilionoideae</taxon>
        <taxon>50 kb inversion clade</taxon>
        <taxon>NPAAA clade</taxon>
        <taxon>indigoferoid/millettioid clade</taxon>
        <taxon>Phaseoleae</taxon>
        <taxon>Flemingia</taxon>
    </lineage>
</organism>
<evidence type="ECO:0000256" key="21">
    <source>
        <dbReference type="ARBA" id="ARBA00047899"/>
    </source>
</evidence>
<dbReference type="EC" id="2.7.11.1" evidence="6"/>
<dbReference type="Gene3D" id="3.30.200.20">
    <property type="entry name" value="Phosphorylase Kinase, domain 1"/>
    <property type="match status" value="1"/>
</dbReference>
<dbReference type="FunFam" id="2.60.120.200:FF:000086">
    <property type="entry name" value="L-type lectin-domain containing receptor kinase S.4"/>
    <property type="match status" value="1"/>
</dbReference>
<feature type="chain" id="PRO_5044753783" description="non-specific serine/threonine protein kinase" evidence="26">
    <location>
        <begin position="27"/>
        <end position="662"/>
    </location>
</feature>
<evidence type="ECO:0000256" key="9">
    <source>
        <dbReference type="ARBA" id="ARBA00022679"/>
    </source>
</evidence>
<evidence type="ECO:0000256" key="8">
    <source>
        <dbReference type="ARBA" id="ARBA00022527"/>
    </source>
</evidence>
<keyword evidence="18 25" id="KW-0472">Membrane</keyword>
<accession>A0ABD1MCD3</accession>
<keyword evidence="17 25" id="KW-1133">Transmembrane helix</keyword>
<gene>
    <name evidence="28" type="ORF">Fmac_014485</name>
</gene>
<evidence type="ECO:0000313" key="28">
    <source>
        <dbReference type="EMBL" id="KAL2333272.1"/>
    </source>
</evidence>
<evidence type="ECO:0000256" key="20">
    <source>
        <dbReference type="ARBA" id="ARBA00023180"/>
    </source>
</evidence>
<dbReference type="InterPro" id="IPR013320">
    <property type="entry name" value="ConA-like_dom_sf"/>
</dbReference>
<evidence type="ECO:0000256" key="2">
    <source>
        <dbReference type="ARBA" id="ARBA00004479"/>
    </source>
</evidence>
<keyword evidence="19" id="KW-0675">Receptor</keyword>
<dbReference type="GO" id="GO:0004674">
    <property type="term" value="F:protein serine/threonine kinase activity"/>
    <property type="evidence" value="ECO:0007669"/>
    <property type="project" value="UniProtKB-KW"/>
</dbReference>
<evidence type="ECO:0000259" key="27">
    <source>
        <dbReference type="PROSITE" id="PS50011"/>
    </source>
</evidence>
<dbReference type="FunFam" id="3.30.200.20:FF:000112">
    <property type="entry name" value="Lectin-domain containing receptor kinase A4.3"/>
    <property type="match status" value="1"/>
</dbReference>
<dbReference type="Pfam" id="PF00069">
    <property type="entry name" value="Pkinase"/>
    <property type="match status" value="1"/>
</dbReference>
<feature type="signal peptide" evidence="26">
    <location>
        <begin position="1"/>
        <end position="26"/>
    </location>
</feature>
<dbReference type="FunFam" id="1.10.510.10:FF:000108">
    <property type="entry name" value="L-type lectin-domain containing receptor kinase S.4"/>
    <property type="match status" value="1"/>
</dbReference>
<evidence type="ECO:0000256" key="7">
    <source>
        <dbReference type="ARBA" id="ARBA00022475"/>
    </source>
</evidence>
<evidence type="ECO:0000256" key="1">
    <source>
        <dbReference type="ARBA" id="ARBA00004236"/>
    </source>
</evidence>
<dbReference type="InterPro" id="IPR050528">
    <property type="entry name" value="L-type_Lectin-RKs"/>
</dbReference>
<evidence type="ECO:0000256" key="11">
    <source>
        <dbReference type="ARBA" id="ARBA00022729"/>
    </source>
</evidence>
<dbReference type="PANTHER" id="PTHR27007">
    <property type="match status" value="1"/>
</dbReference>
<proteinExistence type="inferred from homology"/>
<keyword evidence="10 25" id="KW-0812">Transmembrane</keyword>
<evidence type="ECO:0000256" key="15">
    <source>
        <dbReference type="ARBA" id="ARBA00022821"/>
    </source>
</evidence>
<dbReference type="Gene3D" id="2.60.120.200">
    <property type="match status" value="1"/>
</dbReference>
<dbReference type="CDD" id="cd06899">
    <property type="entry name" value="lectin_legume_LecRK_Arcelin_ConA"/>
    <property type="match status" value="1"/>
</dbReference>
<evidence type="ECO:0000256" key="13">
    <source>
        <dbReference type="ARBA" id="ARBA00022741"/>
    </source>
</evidence>
<evidence type="ECO:0000313" key="29">
    <source>
        <dbReference type="Proteomes" id="UP001603857"/>
    </source>
</evidence>
<comment type="similarity">
    <text evidence="5">In the C-terminal section; belongs to the protein kinase superfamily. Ser/Thr protein kinase family.</text>
</comment>
<keyword evidence="13 23" id="KW-0547">Nucleotide-binding</keyword>
<feature type="domain" description="Protein kinase" evidence="27">
    <location>
        <begin position="347"/>
        <end position="625"/>
    </location>
</feature>